<evidence type="ECO:0000256" key="5">
    <source>
        <dbReference type="ARBA" id="ARBA00022989"/>
    </source>
</evidence>
<dbReference type="Gene3D" id="1.10.760.10">
    <property type="entry name" value="Cytochrome c-like domain"/>
    <property type="match status" value="1"/>
</dbReference>
<evidence type="ECO:0000259" key="9">
    <source>
        <dbReference type="PROSITE" id="PS51007"/>
    </source>
</evidence>
<comment type="subcellular location">
    <subcellularLocation>
        <location evidence="1">Membrane</location>
    </subcellularLocation>
</comment>
<keyword evidence="3 8" id="KW-0812">Transmembrane</keyword>
<evidence type="ECO:0000256" key="4">
    <source>
        <dbReference type="ARBA" id="ARBA00022723"/>
    </source>
</evidence>
<evidence type="ECO:0000256" key="1">
    <source>
        <dbReference type="ARBA" id="ARBA00004370"/>
    </source>
</evidence>
<evidence type="ECO:0000256" key="2">
    <source>
        <dbReference type="ARBA" id="ARBA00022617"/>
    </source>
</evidence>
<proteinExistence type="predicted"/>
<protein>
    <submittedName>
        <fullName evidence="10">Ubiquinol-cytochrome C reductase, cytochrome C1 subunit</fullName>
    </submittedName>
</protein>
<keyword evidence="4" id="KW-0479">Metal-binding</keyword>
<keyword evidence="2" id="KW-0349">Heme</keyword>
<dbReference type="AlphaFoldDB" id="A0A3B0V9F0"/>
<dbReference type="GO" id="GO:0009055">
    <property type="term" value="F:electron transfer activity"/>
    <property type="evidence" value="ECO:0007669"/>
    <property type="project" value="InterPro"/>
</dbReference>
<feature type="domain" description="Cytochrome c" evidence="9">
    <location>
        <begin position="36"/>
        <end position="214"/>
    </location>
</feature>
<evidence type="ECO:0000313" key="10">
    <source>
        <dbReference type="EMBL" id="VAW37390.1"/>
    </source>
</evidence>
<evidence type="ECO:0000256" key="6">
    <source>
        <dbReference type="ARBA" id="ARBA00023004"/>
    </source>
</evidence>
<accession>A0A3B0V9F0</accession>
<name>A0A3B0V9F0_9ZZZZ</name>
<dbReference type="GO" id="GO:0016020">
    <property type="term" value="C:membrane"/>
    <property type="evidence" value="ECO:0007669"/>
    <property type="project" value="UniProtKB-SubCell"/>
</dbReference>
<evidence type="ECO:0000256" key="8">
    <source>
        <dbReference type="SAM" id="Phobius"/>
    </source>
</evidence>
<dbReference type="PANTHER" id="PTHR10266:SF3">
    <property type="entry name" value="CYTOCHROME C1, HEME PROTEIN, MITOCHONDRIAL"/>
    <property type="match status" value="1"/>
</dbReference>
<gene>
    <name evidence="10" type="ORF">MNBD_GAMMA01-1006</name>
</gene>
<dbReference type="InterPro" id="IPR036909">
    <property type="entry name" value="Cyt_c-like_dom_sf"/>
</dbReference>
<dbReference type="GO" id="GO:0020037">
    <property type="term" value="F:heme binding"/>
    <property type="evidence" value="ECO:0007669"/>
    <property type="project" value="InterPro"/>
</dbReference>
<sequence>MKKLILLLLILPVVDILAAGASQQLESAQTNIRSKESLQNGAKYYMNYCSGCHSLQYQRYSRMAQDLELSKDEVLENLVFTGAKFTDHMTKTMDDEQVKTKEWFYTAVPIDLTVIAKARGNDWLYSYLKGFYQDPTRPMGWNNTILKDASMPNVLWQLQGIQQAEFDKREDKHGMVMKEFKGFTRLTEGTMSAEEFDTTVRDIVNFLDYTAEPAQLIRMAYAPWVMLFLVFFTFLAYMLKKNYFKDIH</sequence>
<evidence type="ECO:0000256" key="3">
    <source>
        <dbReference type="ARBA" id="ARBA00022692"/>
    </source>
</evidence>
<feature type="transmembrane region" description="Helical" evidence="8">
    <location>
        <begin position="221"/>
        <end position="239"/>
    </location>
</feature>
<dbReference type="EMBL" id="UOEW01000166">
    <property type="protein sequence ID" value="VAW37390.1"/>
    <property type="molecule type" value="Genomic_DNA"/>
</dbReference>
<dbReference type="Pfam" id="PF02167">
    <property type="entry name" value="Cytochrom_C1"/>
    <property type="match status" value="1"/>
</dbReference>
<keyword evidence="6" id="KW-0408">Iron</keyword>
<organism evidence="10">
    <name type="scientific">hydrothermal vent metagenome</name>
    <dbReference type="NCBI Taxonomy" id="652676"/>
    <lineage>
        <taxon>unclassified sequences</taxon>
        <taxon>metagenomes</taxon>
        <taxon>ecological metagenomes</taxon>
    </lineage>
</organism>
<dbReference type="SUPFAM" id="SSF46626">
    <property type="entry name" value="Cytochrome c"/>
    <property type="match status" value="1"/>
</dbReference>
<keyword evidence="5 8" id="KW-1133">Transmembrane helix</keyword>
<dbReference type="GO" id="GO:0046872">
    <property type="term" value="F:metal ion binding"/>
    <property type="evidence" value="ECO:0007669"/>
    <property type="project" value="UniProtKB-KW"/>
</dbReference>
<reference evidence="10" key="1">
    <citation type="submission" date="2018-06" db="EMBL/GenBank/DDBJ databases">
        <authorList>
            <person name="Zhirakovskaya E."/>
        </authorList>
    </citation>
    <scope>NUCLEOTIDE SEQUENCE</scope>
</reference>
<dbReference type="InterPro" id="IPR009056">
    <property type="entry name" value="Cyt_c-like_dom"/>
</dbReference>
<dbReference type="InterPro" id="IPR002326">
    <property type="entry name" value="Cyt_c1"/>
</dbReference>
<dbReference type="PROSITE" id="PS51007">
    <property type="entry name" value="CYTC"/>
    <property type="match status" value="1"/>
</dbReference>
<dbReference type="PANTHER" id="PTHR10266">
    <property type="entry name" value="CYTOCHROME C1"/>
    <property type="match status" value="1"/>
</dbReference>
<keyword evidence="7 8" id="KW-0472">Membrane</keyword>
<evidence type="ECO:0000256" key="7">
    <source>
        <dbReference type="ARBA" id="ARBA00023136"/>
    </source>
</evidence>